<gene>
    <name evidence="1" type="ORF">FIE12Z_11215</name>
</gene>
<evidence type="ECO:0000313" key="1">
    <source>
        <dbReference type="EMBL" id="RFN44501.1"/>
    </source>
</evidence>
<comment type="caution">
    <text evidence="1">The sequence shown here is derived from an EMBL/GenBank/DDBJ whole genome shotgun (WGS) entry which is preliminary data.</text>
</comment>
<dbReference type="EMBL" id="PXXK01000425">
    <property type="protein sequence ID" value="RFN44501.1"/>
    <property type="molecule type" value="Genomic_DNA"/>
</dbReference>
<organism evidence="1 2">
    <name type="scientific">Fusarium flagelliforme</name>
    <dbReference type="NCBI Taxonomy" id="2675880"/>
    <lineage>
        <taxon>Eukaryota</taxon>
        <taxon>Fungi</taxon>
        <taxon>Dikarya</taxon>
        <taxon>Ascomycota</taxon>
        <taxon>Pezizomycotina</taxon>
        <taxon>Sordariomycetes</taxon>
        <taxon>Hypocreomycetidae</taxon>
        <taxon>Hypocreales</taxon>
        <taxon>Nectriaceae</taxon>
        <taxon>Fusarium</taxon>
        <taxon>Fusarium incarnatum-equiseti species complex</taxon>
    </lineage>
</organism>
<dbReference type="Proteomes" id="UP000265631">
    <property type="component" value="Unassembled WGS sequence"/>
</dbReference>
<sequence length="327" mass="37174">MTPLRDLLAAANKEFAAATNSGPYSSYEQVQLLLDVAKKSVRDLVRDPKGTFAALDLDFIIEVCGSGHPAIEQTWNGDMGRCTDFALRIAHRLTRHFPNDFDFEYFHVSRPNVPGHRLSRCAKTGIVVDILSDIGVFTLWEGETKTITTDHTVSWKLLHDKLSITDWDCDEEVFKKVSHVEALAQDLHEVARCVPLIVHFREFDPLHFHDFDTLTVDMPGSFHDRLVGPARFPYGIIKWKLENQQLTLRRNVDTGDRSIISWSPYHTEEDEDEARLELACFLDEYGGPYAGLQWDAGDVRAFFKKIWNACDEAFGKPKVIRSVLGGH</sequence>
<dbReference type="OrthoDB" id="4973016at2759"/>
<proteinExistence type="predicted"/>
<name>A0A395M9E9_9HYPO</name>
<dbReference type="AlphaFoldDB" id="A0A395M9E9"/>
<evidence type="ECO:0000313" key="2">
    <source>
        <dbReference type="Proteomes" id="UP000265631"/>
    </source>
</evidence>
<accession>A0A395M9E9</accession>
<keyword evidence="2" id="KW-1185">Reference proteome</keyword>
<protein>
    <submittedName>
        <fullName evidence="1">Uncharacterized protein</fullName>
    </submittedName>
</protein>
<reference evidence="1 2" key="1">
    <citation type="journal article" date="2018" name="PLoS Pathog.">
        <title>Evolution of structural diversity of trichothecenes, a family of toxins produced by plant pathogenic and entomopathogenic fungi.</title>
        <authorList>
            <person name="Proctor R.H."/>
            <person name="McCormick S.P."/>
            <person name="Kim H.S."/>
            <person name="Cardoza R.E."/>
            <person name="Stanley A.M."/>
            <person name="Lindo L."/>
            <person name="Kelly A."/>
            <person name="Brown D.W."/>
            <person name="Lee T."/>
            <person name="Vaughan M.M."/>
            <person name="Alexander N.J."/>
            <person name="Busman M."/>
            <person name="Gutierrez S."/>
        </authorList>
    </citation>
    <scope>NUCLEOTIDE SEQUENCE [LARGE SCALE GENOMIC DNA]</scope>
    <source>
        <strain evidence="1 2">NRRL 13405</strain>
    </source>
</reference>